<reference evidence="4 5" key="1">
    <citation type="submission" date="2019-07" db="EMBL/GenBank/DDBJ databases">
        <title>Genomic Encyclopedia of Type Strains, Phase III (KMG-III): the genomes of soil and plant-associated and newly described type strains.</title>
        <authorList>
            <person name="Whitman W."/>
        </authorList>
    </citation>
    <scope>NUCLEOTIDE SEQUENCE [LARGE SCALE GENOMIC DNA]</scope>
    <source>
        <strain evidence="4 5">BL24</strain>
    </source>
</reference>
<protein>
    <submittedName>
        <fullName evidence="4">Putative aldouronate transport system substrate-binding protein</fullName>
    </submittedName>
</protein>
<evidence type="ECO:0000256" key="2">
    <source>
        <dbReference type="SAM" id="MobiDB-lite"/>
    </source>
</evidence>
<feature type="chain" id="PRO_5039137099" evidence="3">
    <location>
        <begin position="24"/>
        <end position="581"/>
    </location>
</feature>
<dbReference type="PANTHER" id="PTHR43649">
    <property type="entry name" value="ARABINOSE-BINDING PROTEIN-RELATED"/>
    <property type="match status" value="1"/>
</dbReference>
<keyword evidence="1 3" id="KW-0732">Signal</keyword>
<feature type="region of interest" description="Disordered" evidence="2">
    <location>
        <begin position="31"/>
        <end position="59"/>
    </location>
</feature>
<feature type="signal peptide" evidence="3">
    <location>
        <begin position="1"/>
        <end position="23"/>
    </location>
</feature>
<dbReference type="PANTHER" id="PTHR43649:SF33">
    <property type="entry name" value="POLYGALACTURONAN_RHAMNOGALACTURONAN-BINDING PROTEIN YTCQ"/>
    <property type="match status" value="1"/>
</dbReference>
<dbReference type="RefSeq" id="WP_148928875.1">
    <property type="nucleotide sequence ID" value="NZ_VNHS01000003.1"/>
</dbReference>
<dbReference type="EMBL" id="VNHS01000003">
    <property type="protein sequence ID" value="TYP76449.1"/>
    <property type="molecule type" value="Genomic_DNA"/>
</dbReference>
<dbReference type="Gene3D" id="3.40.190.10">
    <property type="entry name" value="Periplasmic binding protein-like II"/>
    <property type="match status" value="2"/>
</dbReference>
<comment type="caution">
    <text evidence="4">The sequence shown here is derived from an EMBL/GenBank/DDBJ whole genome shotgun (WGS) entry which is preliminary data.</text>
</comment>
<accession>A0A5S5CBA8</accession>
<evidence type="ECO:0000256" key="3">
    <source>
        <dbReference type="SAM" id="SignalP"/>
    </source>
</evidence>
<dbReference type="OrthoDB" id="9787283at2"/>
<organism evidence="4 5">
    <name type="scientific">Paenibacillus methanolicus</name>
    <dbReference type="NCBI Taxonomy" id="582686"/>
    <lineage>
        <taxon>Bacteria</taxon>
        <taxon>Bacillati</taxon>
        <taxon>Bacillota</taxon>
        <taxon>Bacilli</taxon>
        <taxon>Bacillales</taxon>
        <taxon>Paenibacillaceae</taxon>
        <taxon>Paenibacillus</taxon>
    </lineage>
</organism>
<dbReference type="CDD" id="cd13580">
    <property type="entry name" value="PBP2_AlgQ_like_1"/>
    <property type="match status" value="1"/>
</dbReference>
<dbReference type="SUPFAM" id="SSF53850">
    <property type="entry name" value="Periplasmic binding protein-like II"/>
    <property type="match status" value="1"/>
</dbReference>
<sequence length="581" mass="64267">MKPKLWLATSMALVMALSACSNGGGNNAPVNEGGNSGNAGNNGKAANNSSATGEGNAEAGAKAGDDLAYEKVAEPITVNIGFRAPDDKLPEGESNDNNIVSRYLESITGIKVVHTWEAKGEDPFKQKVNLAIASNDLPDALVVDRNQLRKLIDNDMLEDLTEEYEKYGSQLVKDMYDSTKGLALADATVDDKLYGLPNVAIEADAPSLLWIRQDWLDKLKLPAPKTLADLEKIADAFANQDPDGNGKKDTVGLTGDKMVVYGQKPNPNGFDTIFSAFRAFPKNWIKDASGNVVYGSVQPENKEALTKLADWYKRGLIDPQFALYKETQEPIVANKTGLFFGPWWMPYWPLADSVVNDTKADWKAYAAPTDESGKFVTHMAPVTDRYLVVRKGYEHPEAVVKLLNAFTRLERRQDPNAAEVKKLDDFAAETGVHVRNFYPFDLLLDYSDAVVQRYDNVQKALKGELDPNSFDPDMKLVYDYTVTEKENPKKNMDAWKAAKAYELGGGVLFGTDMEKVYSVFYGMTRSMEMKWTTLEKLENETFLKIIVGDLPVSAFDDFAAQWHKLGGDQITKEVADIVNGK</sequence>
<dbReference type="Proteomes" id="UP000323257">
    <property type="component" value="Unassembled WGS sequence"/>
</dbReference>
<evidence type="ECO:0000313" key="5">
    <source>
        <dbReference type="Proteomes" id="UP000323257"/>
    </source>
</evidence>
<dbReference type="PROSITE" id="PS51257">
    <property type="entry name" value="PROKAR_LIPOPROTEIN"/>
    <property type="match status" value="1"/>
</dbReference>
<proteinExistence type="predicted"/>
<dbReference type="AlphaFoldDB" id="A0A5S5CBA8"/>
<name>A0A5S5CBA8_9BACL</name>
<evidence type="ECO:0000256" key="1">
    <source>
        <dbReference type="ARBA" id="ARBA00022729"/>
    </source>
</evidence>
<gene>
    <name evidence="4" type="ORF">BCM02_103110</name>
</gene>
<dbReference type="InterPro" id="IPR050490">
    <property type="entry name" value="Bact_solute-bd_prot1"/>
</dbReference>
<evidence type="ECO:0000313" key="4">
    <source>
        <dbReference type="EMBL" id="TYP76449.1"/>
    </source>
</evidence>
<feature type="compositionally biased region" description="Low complexity" evidence="2">
    <location>
        <begin position="38"/>
        <end position="59"/>
    </location>
</feature>
<keyword evidence="5" id="KW-1185">Reference proteome</keyword>